<dbReference type="Gene3D" id="3.30.710.10">
    <property type="entry name" value="Potassium Channel Kv1.1, Chain A"/>
    <property type="match status" value="1"/>
</dbReference>
<name>A0A820TYV7_9BILA</name>
<proteinExistence type="predicted"/>
<dbReference type="Pfam" id="PF07707">
    <property type="entry name" value="BACK"/>
    <property type="match status" value="1"/>
</dbReference>
<accession>A0A820TYV7</accession>
<dbReference type="Pfam" id="PF00651">
    <property type="entry name" value="BTB"/>
    <property type="match status" value="1"/>
</dbReference>
<dbReference type="SMART" id="SM00225">
    <property type="entry name" value="BTB"/>
    <property type="match status" value="1"/>
</dbReference>
<dbReference type="Pfam" id="PF01344">
    <property type="entry name" value="Kelch_1"/>
    <property type="match status" value="2"/>
</dbReference>
<dbReference type="EMBL" id="CAJOBP010005812">
    <property type="protein sequence ID" value="CAF4478568.1"/>
    <property type="molecule type" value="Genomic_DNA"/>
</dbReference>
<comment type="caution">
    <text evidence="6">The sequence shown here is derived from an EMBL/GenBank/DDBJ whole genome shotgun (WGS) entry which is preliminary data.</text>
</comment>
<sequence>SVKIELSDILLSSTLCIEKVFNIMKHIVTNKLVKTSDKHAKFLLENLNLLRKQKELCDVILIVGQNKTPAQRAILSACSPYLRAMFTGELAESRQPEIIIRDIEEYAMELLIEYSCILQIEEVQITCCEFLQKQLDLTIFLGIRAFADTHSCRELLRVADHYAQQHFIDVKESEEFLFLPIHQLIDIISSDELNMTSEEDVFNAVMQWISCDVQQRKQYLPKILEHVRFPLMSARFLVNTVSSDPLIRSDQAKYYLLLPQERFDLKIVRGWCSGGAIASVEMFDPVTNEWRAVSPMSKRRCGVGVAVLNNLLYAVGGHDGVSYLNSVEKFDPQTNQWNNDIAPASSCRTSVGVAVLSGCVYSMSNIR</sequence>
<evidence type="ECO:0000256" key="3">
    <source>
        <dbReference type="ARBA" id="ARBA00022737"/>
    </source>
</evidence>
<dbReference type="SUPFAM" id="SSF117281">
    <property type="entry name" value="Kelch motif"/>
    <property type="match status" value="1"/>
</dbReference>
<dbReference type="Proteomes" id="UP000663873">
    <property type="component" value="Unassembled WGS sequence"/>
</dbReference>
<feature type="domain" description="BTB" evidence="5">
    <location>
        <begin position="57"/>
        <end position="114"/>
    </location>
</feature>
<dbReference type="PANTHER" id="PTHR24412:SF451">
    <property type="entry name" value="KELCH-LIKE PROTEIN 20"/>
    <property type="match status" value="1"/>
</dbReference>
<evidence type="ECO:0000256" key="2">
    <source>
        <dbReference type="ARBA" id="ARBA00022441"/>
    </source>
</evidence>
<dbReference type="PANTHER" id="PTHR24412">
    <property type="entry name" value="KELCH PROTEIN"/>
    <property type="match status" value="1"/>
</dbReference>
<dbReference type="SUPFAM" id="SSF54695">
    <property type="entry name" value="POZ domain"/>
    <property type="match status" value="1"/>
</dbReference>
<dbReference type="InterPro" id="IPR011333">
    <property type="entry name" value="SKP1/BTB/POZ_sf"/>
</dbReference>
<reference evidence="6" key="1">
    <citation type="submission" date="2021-02" db="EMBL/GenBank/DDBJ databases">
        <authorList>
            <person name="Nowell W R."/>
        </authorList>
    </citation>
    <scope>NUCLEOTIDE SEQUENCE</scope>
</reference>
<dbReference type="InterPro" id="IPR006652">
    <property type="entry name" value="Kelch_1"/>
</dbReference>
<keyword evidence="2" id="KW-0880">Kelch repeat</keyword>
<dbReference type="InterPro" id="IPR015915">
    <property type="entry name" value="Kelch-typ_b-propeller"/>
</dbReference>
<comment type="pathway">
    <text evidence="1">Protein modification; protein ubiquitination.</text>
</comment>
<evidence type="ECO:0000259" key="5">
    <source>
        <dbReference type="PROSITE" id="PS50097"/>
    </source>
</evidence>
<dbReference type="PROSITE" id="PS50097">
    <property type="entry name" value="BTB"/>
    <property type="match status" value="1"/>
</dbReference>
<evidence type="ECO:0000256" key="1">
    <source>
        <dbReference type="ARBA" id="ARBA00004906"/>
    </source>
</evidence>
<dbReference type="Gene3D" id="2.120.10.80">
    <property type="entry name" value="Kelch-type beta propeller"/>
    <property type="match status" value="1"/>
</dbReference>
<dbReference type="SMART" id="SM00612">
    <property type="entry name" value="Kelch"/>
    <property type="match status" value="2"/>
</dbReference>
<dbReference type="InterPro" id="IPR000210">
    <property type="entry name" value="BTB/POZ_dom"/>
</dbReference>
<dbReference type="InterPro" id="IPR011705">
    <property type="entry name" value="BACK"/>
</dbReference>
<gene>
    <name evidence="6" type="ORF">UJA718_LOCUS24746</name>
</gene>
<dbReference type="AlphaFoldDB" id="A0A820TYV7"/>
<keyword evidence="7" id="KW-1185">Reference proteome</keyword>
<keyword evidence="4" id="KW-0833">Ubl conjugation pathway</keyword>
<feature type="non-terminal residue" evidence="6">
    <location>
        <position position="1"/>
    </location>
</feature>
<evidence type="ECO:0000313" key="6">
    <source>
        <dbReference type="EMBL" id="CAF4478568.1"/>
    </source>
</evidence>
<dbReference type="Gene3D" id="1.25.40.420">
    <property type="match status" value="1"/>
</dbReference>
<evidence type="ECO:0000313" key="7">
    <source>
        <dbReference type="Proteomes" id="UP000663873"/>
    </source>
</evidence>
<protein>
    <recommendedName>
        <fullName evidence="5">BTB domain-containing protein</fullName>
    </recommendedName>
</protein>
<evidence type="ECO:0000256" key="4">
    <source>
        <dbReference type="ARBA" id="ARBA00022786"/>
    </source>
</evidence>
<dbReference type="SMART" id="SM00875">
    <property type="entry name" value="BACK"/>
    <property type="match status" value="1"/>
</dbReference>
<dbReference type="FunFam" id="1.25.40.420:FF:000001">
    <property type="entry name" value="Kelch-like family member 12"/>
    <property type="match status" value="1"/>
</dbReference>
<keyword evidence="3" id="KW-0677">Repeat</keyword>
<organism evidence="6 7">
    <name type="scientific">Rotaria socialis</name>
    <dbReference type="NCBI Taxonomy" id="392032"/>
    <lineage>
        <taxon>Eukaryota</taxon>
        <taxon>Metazoa</taxon>
        <taxon>Spiralia</taxon>
        <taxon>Gnathifera</taxon>
        <taxon>Rotifera</taxon>
        <taxon>Eurotatoria</taxon>
        <taxon>Bdelloidea</taxon>
        <taxon>Philodinida</taxon>
        <taxon>Philodinidae</taxon>
        <taxon>Rotaria</taxon>
    </lineage>
</organism>